<evidence type="ECO:0000313" key="1">
    <source>
        <dbReference type="EMBL" id="APO72059.1"/>
    </source>
</evidence>
<dbReference type="AlphaFoldDB" id="A0A1L5NW27"/>
<organism evidence="1 2">
    <name type="scientific">Rhizobium gallicum</name>
    <dbReference type="NCBI Taxonomy" id="56730"/>
    <lineage>
        <taxon>Bacteria</taxon>
        <taxon>Pseudomonadati</taxon>
        <taxon>Pseudomonadota</taxon>
        <taxon>Alphaproteobacteria</taxon>
        <taxon>Hyphomicrobiales</taxon>
        <taxon>Rhizobiaceae</taxon>
        <taxon>Rhizobium/Agrobacterium group</taxon>
        <taxon>Rhizobium</taxon>
    </lineage>
</organism>
<name>A0A1L5NW27_9HYPH</name>
<gene>
    <name evidence="1" type="ORF">IE4872_PD01538</name>
</gene>
<reference evidence="1 2" key="1">
    <citation type="submission" date="2016-09" db="EMBL/GenBank/DDBJ databases">
        <title>The complete genome sequences of Rhizobium gallicum, symbiovars gallicum and phaseoli, symbionts associated to common bean (Phaseolus vulgaris).</title>
        <authorList>
            <person name="Bustos P."/>
            <person name="Santamaria R.I."/>
            <person name="Perez-Carrascal O.M."/>
            <person name="Juarez S."/>
            <person name="Lozano L."/>
            <person name="Martinez-Flores I."/>
            <person name="Martinez-Romero E."/>
            <person name="Cevallos M."/>
            <person name="Romero D."/>
            <person name="Davila G."/>
            <person name="Gonzalez V."/>
        </authorList>
    </citation>
    <scope>NUCLEOTIDE SEQUENCE [LARGE SCALE GENOMIC DNA]</scope>
    <source>
        <strain evidence="1 2">IE4872</strain>
        <plasmid evidence="2">prgalie4872d</plasmid>
    </source>
</reference>
<dbReference type="Proteomes" id="UP000184749">
    <property type="component" value="Plasmid pRgalIE4872d"/>
</dbReference>
<keyword evidence="1" id="KW-0614">Plasmid</keyword>
<sequence length="78" mass="8670">MAGAFYVDRRSARIPLPGCVIVGRHQLAWVVIGLFRIGQILATVEDGHTCGGLSSRFNLQDVPPRYCQAEDCFPPNRR</sequence>
<protein>
    <submittedName>
        <fullName evidence="1">Uncharacterized protein</fullName>
    </submittedName>
</protein>
<evidence type="ECO:0000313" key="2">
    <source>
        <dbReference type="Proteomes" id="UP000184749"/>
    </source>
</evidence>
<accession>A0A1L5NW27</accession>
<geneLocation type="plasmid" evidence="2">
    <name>prgalie4872d</name>
</geneLocation>
<dbReference type="EMBL" id="CP017105">
    <property type="protein sequence ID" value="APO72059.1"/>
    <property type="molecule type" value="Genomic_DNA"/>
</dbReference>
<proteinExistence type="predicted"/>